<dbReference type="InterPro" id="IPR014776">
    <property type="entry name" value="4pyrrole_Mease_sub2"/>
</dbReference>
<dbReference type="InterPro" id="IPR014777">
    <property type="entry name" value="4pyrrole_Mease_sub1"/>
</dbReference>
<dbReference type="GO" id="GO:0019354">
    <property type="term" value="P:siroheme biosynthetic process"/>
    <property type="evidence" value="ECO:0007669"/>
    <property type="project" value="TreeGrafter"/>
</dbReference>
<dbReference type="GO" id="GO:0004851">
    <property type="term" value="F:uroporphyrin-III C-methyltransferase activity"/>
    <property type="evidence" value="ECO:0007669"/>
    <property type="project" value="TreeGrafter"/>
</dbReference>
<dbReference type="Gene3D" id="3.30.950.10">
    <property type="entry name" value="Methyltransferase, Cobalt-precorrin-4 Transmethylase, Domain 2"/>
    <property type="match status" value="1"/>
</dbReference>
<evidence type="ECO:0000313" key="8">
    <source>
        <dbReference type="Proteomes" id="UP000243205"/>
    </source>
</evidence>
<dbReference type="EMBL" id="FNAQ01000001">
    <property type="protein sequence ID" value="SDD72394.1"/>
    <property type="molecule type" value="Genomic_DNA"/>
</dbReference>
<organism evidence="7 8">
    <name type="scientific">Desulfuromonas thiophila</name>
    <dbReference type="NCBI Taxonomy" id="57664"/>
    <lineage>
        <taxon>Bacteria</taxon>
        <taxon>Pseudomonadati</taxon>
        <taxon>Thermodesulfobacteriota</taxon>
        <taxon>Desulfuromonadia</taxon>
        <taxon>Desulfuromonadales</taxon>
        <taxon>Desulfuromonadaceae</taxon>
        <taxon>Desulfuromonas</taxon>
    </lineage>
</organism>
<name>A0A1G6X2Y8_9BACT</name>
<dbReference type="CDD" id="cd11724">
    <property type="entry name" value="TP_methylase"/>
    <property type="match status" value="1"/>
</dbReference>
<keyword evidence="3" id="KW-0949">S-adenosyl-L-methionine</keyword>
<protein>
    <submittedName>
        <fullName evidence="7">Uroporphyrinogen-III methylase (Siroheme synthase)</fullName>
    </submittedName>
</protein>
<dbReference type="InterPro" id="IPR000878">
    <property type="entry name" value="4pyrrol_Mease"/>
</dbReference>
<dbReference type="AlphaFoldDB" id="A0A1G6X2Y8"/>
<keyword evidence="4" id="KW-0627">Porphyrin biosynthesis</keyword>
<dbReference type="Proteomes" id="UP000243205">
    <property type="component" value="Unassembled WGS sequence"/>
</dbReference>
<gene>
    <name evidence="7" type="ORF">SAMN05661003_101118</name>
</gene>
<evidence type="ECO:0000256" key="5">
    <source>
        <dbReference type="SAM" id="SignalP"/>
    </source>
</evidence>
<evidence type="ECO:0000256" key="4">
    <source>
        <dbReference type="ARBA" id="ARBA00023244"/>
    </source>
</evidence>
<dbReference type="InterPro" id="IPR050161">
    <property type="entry name" value="Siro_Cobalamin_biosynth"/>
</dbReference>
<dbReference type="GO" id="GO:0032259">
    <property type="term" value="P:methylation"/>
    <property type="evidence" value="ECO:0007669"/>
    <property type="project" value="UniProtKB-KW"/>
</dbReference>
<dbReference type="Pfam" id="PF00590">
    <property type="entry name" value="TP_methylase"/>
    <property type="match status" value="1"/>
</dbReference>
<dbReference type="InterPro" id="IPR035996">
    <property type="entry name" value="4pyrrol_Methylase_sf"/>
</dbReference>
<keyword evidence="1 7" id="KW-0489">Methyltransferase</keyword>
<accession>A0A1G6X2Y8</accession>
<evidence type="ECO:0000256" key="1">
    <source>
        <dbReference type="ARBA" id="ARBA00022603"/>
    </source>
</evidence>
<reference evidence="8" key="1">
    <citation type="submission" date="2016-10" db="EMBL/GenBank/DDBJ databases">
        <authorList>
            <person name="Varghese N."/>
            <person name="Submissions S."/>
        </authorList>
    </citation>
    <scope>NUCLEOTIDE SEQUENCE [LARGE SCALE GENOMIC DNA]</scope>
    <source>
        <strain evidence="8">DSM 8987</strain>
    </source>
</reference>
<proteinExistence type="predicted"/>
<evidence type="ECO:0000313" key="7">
    <source>
        <dbReference type="EMBL" id="SDD72394.1"/>
    </source>
</evidence>
<dbReference type="SUPFAM" id="SSF53790">
    <property type="entry name" value="Tetrapyrrole methylase"/>
    <property type="match status" value="1"/>
</dbReference>
<feature type="chain" id="PRO_5017187305" evidence="5">
    <location>
        <begin position="30"/>
        <end position="270"/>
    </location>
</feature>
<dbReference type="Gene3D" id="3.40.1010.10">
    <property type="entry name" value="Cobalt-precorrin-4 Transmethylase, Domain 1"/>
    <property type="match status" value="1"/>
</dbReference>
<evidence type="ECO:0000256" key="3">
    <source>
        <dbReference type="ARBA" id="ARBA00022691"/>
    </source>
</evidence>
<keyword evidence="2" id="KW-0808">Transferase</keyword>
<feature type="domain" description="Tetrapyrrole methylase" evidence="6">
    <location>
        <begin position="34"/>
        <end position="248"/>
    </location>
</feature>
<feature type="signal peptide" evidence="5">
    <location>
        <begin position="1"/>
        <end position="29"/>
    </location>
</feature>
<dbReference type="STRING" id="57664.SAMN05661003_101118"/>
<sequence length="270" mass="28393">MLCSPFRFFRQALCLALFGLTLAATAALAAPGTLSLVSMGAGDPDNMSLRAHKTIEAADVFFTMGGRNPHPELTRGKPVHDAEHGLFGQGGGRTRKPADEAEKLRVENRRIIREAVAAGKNVVILDNGDPTVFGPQIGYMKEFADLNPVIVPGLSSFNAANAALRTSVVAGKARAVMLTLGAVNEGRELFLAQAINEGVTLVLFMVRDLDGLVAALRGKVPATMPVAVVANAGSPAKEKVIGATLATLPEKIRGIELGPYLLYIGEAVNL</sequence>
<dbReference type="PANTHER" id="PTHR45790:SF3">
    <property type="entry name" value="S-ADENOSYL-L-METHIONINE-DEPENDENT UROPORPHYRINOGEN III METHYLTRANSFERASE, CHLOROPLASTIC"/>
    <property type="match status" value="1"/>
</dbReference>
<dbReference type="PANTHER" id="PTHR45790">
    <property type="entry name" value="SIROHEME SYNTHASE-RELATED"/>
    <property type="match status" value="1"/>
</dbReference>
<keyword evidence="8" id="KW-1185">Reference proteome</keyword>
<keyword evidence="5" id="KW-0732">Signal</keyword>
<evidence type="ECO:0000259" key="6">
    <source>
        <dbReference type="Pfam" id="PF00590"/>
    </source>
</evidence>
<evidence type="ECO:0000256" key="2">
    <source>
        <dbReference type="ARBA" id="ARBA00022679"/>
    </source>
</evidence>